<dbReference type="GO" id="GO:0005385">
    <property type="term" value="F:zinc ion transmembrane transporter activity"/>
    <property type="evidence" value="ECO:0007669"/>
    <property type="project" value="TreeGrafter"/>
</dbReference>
<feature type="transmembrane region" description="Helical" evidence="6">
    <location>
        <begin position="88"/>
        <end position="108"/>
    </location>
</feature>
<feature type="compositionally biased region" description="Low complexity" evidence="5">
    <location>
        <begin position="209"/>
        <end position="221"/>
    </location>
</feature>
<evidence type="ECO:0000256" key="3">
    <source>
        <dbReference type="ARBA" id="ARBA00022989"/>
    </source>
</evidence>
<name>A0A397TIX3_9GLOM</name>
<feature type="compositionally biased region" description="Basic and acidic residues" evidence="5">
    <location>
        <begin position="197"/>
        <end position="208"/>
    </location>
</feature>
<dbReference type="STRING" id="658196.A0A397TIX3"/>
<comment type="caution">
    <text evidence="8">The sequence shown here is derived from an EMBL/GenBank/DDBJ whole genome shotgun (WGS) entry which is preliminary data.</text>
</comment>
<dbReference type="PANTHER" id="PTHR16950">
    <property type="entry name" value="ZINC TRANSPORTER SLC39A7 HISTIDINE-RICH MEMBRANE PROTEIN KE4"/>
    <property type="match status" value="1"/>
</dbReference>
<evidence type="ECO:0000256" key="1">
    <source>
        <dbReference type="ARBA" id="ARBA00004141"/>
    </source>
</evidence>
<gene>
    <name evidence="8" type="ORF">C1645_758743</name>
</gene>
<reference evidence="8 9" key="1">
    <citation type="submission" date="2018-06" db="EMBL/GenBank/DDBJ databases">
        <title>Comparative genomics reveals the genomic features of Rhizophagus irregularis, R. cerebriforme, R. diaphanum and Gigaspora rosea, and their symbiotic lifestyle signature.</title>
        <authorList>
            <person name="Morin E."/>
            <person name="San Clemente H."/>
            <person name="Chen E.C.H."/>
            <person name="De La Providencia I."/>
            <person name="Hainaut M."/>
            <person name="Kuo A."/>
            <person name="Kohler A."/>
            <person name="Murat C."/>
            <person name="Tang N."/>
            <person name="Roy S."/>
            <person name="Loubradou J."/>
            <person name="Henrissat B."/>
            <person name="Grigoriev I.V."/>
            <person name="Corradi N."/>
            <person name="Roux C."/>
            <person name="Martin F.M."/>
        </authorList>
    </citation>
    <scope>NUCLEOTIDE SEQUENCE [LARGE SCALE GENOMIC DNA]</scope>
    <source>
        <strain evidence="8 9">DAOM 227022</strain>
    </source>
</reference>
<keyword evidence="3 6" id="KW-1133">Transmembrane helix</keyword>
<evidence type="ECO:0000256" key="4">
    <source>
        <dbReference type="ARBA" id="ARBA00023136"/>
    </source>
</evidence>
<evidence type="ECO:0000256" key="7">
    <source>
        <dbReference type="SAM" id="SignalP"/>
    </source>
</evidence>
<evidence type="ECO:0000256" key="5">
    <source>
        <dbReference type="SAM" id="MobiDB-lite"/>
    </source>
</evidence>
<keyword evidence="7" id="KW-0732">Signal</keyword>
<feature type="transmembrane region" description="Helical" evidence="6">
    <location>
        <begin position="120"/>
        <end position="141"/>
    </location>
</feature>
<evidence type="ECO:0000256" key="6">
    <source>
        <dbReference type="SAM" id="Phobius"/>
    </source>
</evidence>
<organism evidence="8 9">
    <name type="scientific">Glomus cerebriforme</name>
    <dbReference type="NCBI Taxonomy" id="658196"/>
    <lineage>
        <taxon>Eukaryota</taxon>
        <taxon>Fungi</taxon>
        <taxon>Fungi incertae sedis</taxon>
        <taxon>Mucoromycota</taxon>
        <taxon>Glomeromycotina</taxon>
        <taxon>Glomeromycetes</taxon>
        <taxon>Glomerales</taxon>
        <taxon>Glomeraceae</taxon>
        <taxon>Glomus</taxon>
    </lineage>
</organism>
<dbReference type="Proteomes" id="UP000265703">
    <property type="component" value="Unassembled WGS sequence"/>
</dbReference>
<feature type="region of interest" description="Disordered" evidence="5">
    <location>
        <begin position="197"/>
        <end position="242"/>
    </location>
</feature>
<proteinExistence type="predicted"/>
<feature type="transmembrane region" description="Helical" evidence="6">
    <location>
        <begin position="366"/>
        <end position="388"/>
    </location>
</feature>
<sequence length="424" mass="46423">MNCSSLQQSIWGFFFVTLLLSLIIIKSEASVQVKKDNSSVNSSTVTTAHLQCPYVRALSVQKKERLENERNKITKQIFSFLFPGSPRVNSLLGTFYISSIPNFILYFVPPDIQPSSLNSLVGFAVGGLLGDVFLHLLPHSFLGENNDDEVHFVQVEEQKNVVIGLAIFVGLTTFFVIDKLMRVVNGGEGHLHAHDMEEHDHEHQHQENTSKTTSTKDNSSSLRKRKSANKAMNEEENKFSKQPSNSIKLSAYLNLIADATHNFTDGLAMAASFYTSPSIGATTTVAVFFHEIPHEIGDYAILIQSGFTKRRAMLSQFITAIGAFLGTLAGIAIEEYSRGVRDINNSNIIVNASDGILGTGVVLGDLVIPFTAGGFLYIATVGVIPELLEVTGKLSKDIRQAVTEFIAMFIGVSMMAIIAWNEGA</sequence>
<feature type="transmembrane region" description="Helical" evidence="6">
    <location>
        <begin position="161"/>
        <end position="177"/>
    </location>
</feature>
<dbReference type="PANTHER" id="PTHR16950:SF16">
    <property type="entry name" value="ZINC TRANSPORTER ZIP13"/>
    <property type="match status" value="1"/>
</dbReference>
<dbReference type="GO" id="GO:0006882">
    <property type="term" value="P:intracellular zinc ion homeostasis"/>
    <property type="evidence" value="ECO:0007669"/>
    <property type="project" value="TreeGrafter"/>
</dbReference>
<dbReference type="AlphaFoldDB" id="A0A397TIX3"/>
<keyword evidence="4 6" id="KW-0472">Membrane</keyword>
<feature type="transmembrane region" description="Helical" evidence="6">
    <location>
        <begin position="312"/>
        <end position="333"/>
    </location>
</feature>
<feature type="chain" id="PRO_5017337150" evidence="7">
    <location>
        <begin position="30"/>
        <end position="424"/>
    </location>
</feature>
<dbReference type="GO" id="GO:0016020">
    <property type="term" value="C:membrane"/>
    <property type="evidence" value="ECO:0007669"/>
    <property type="project" value="UniProtKB-SubCell"/>
</dbReference>
<accession>A0A397TIX3</accession>
<keyword evidence="2 6" id="KW-0812">Transmembrane</keyword>
<dbReference type="InterPro" id="IPR003689">
    <property type="entry name" value="ZIP"/>
</dbReference>
<keyword evidence="9" id="KW-1185">Reference proteome</keyword>
<feature type="transmembrane region" description="Helical" evidence="6">
    <location>
        <begin position="400"/>
        <end position="420"/>
    </location>
</feature>
<protein>
    <submittedName>
        <fullName evidence="8">ZIP zinc transporter-domain-containing protein</fullName>
    </submittedName>
</protein>
<feature type="signal peptide" evidence="7">
    <location>
        <begin position="1"/>
        <end position="29"/>
    </location>
</feature>
<dbReference type="OrthoDB" id="200954at2759"/>
<dbReference type="Pfam" id="PF02535">
    <property type="entry name" value="Zip"/>
    <property type="match status" value="1"/>
</dbReference>
<evidence type="ECO:0000256" key="2">
    <source>
        <dbReference type="ARBA" id="ARBA00022692"/>
    </source>
</evidence>
<evidence type="ECO:0000313" key="8">
    <source>
        <dbReference type="EMBL" id="RIA94951.1"/>
    </source>
</evidence>
<dbReference type="EMBL" id="QKYT01000070">
    <property type="protein sequence ID" value="RIA94951.1"/>
    <property type="molecule type" value="Genomic_DNA"/>
</dbReference>
<evidence type="ECO:0000313" key="9">
    <source>
        <dbReference type="Proteomes" id="UP000265703"/>
    </source>
</evidence>
<comment type="subcellular location">
    <subcellularLocation>
        <location evidence="1">Membrane</location>
        <topology evidence="1">Multi-pass membrane protein</topology>
    </subcellularLocation>
</comment>